<proteinExistence type="predicted"/>
<sequence>MPRTVHVNVSESETRKMRQQLESEIRWLQCQMDSLQAGTGELDISLLQTYKEMIHCRRSLLGRMPR</sequence>
<reference evidence="1 2" key="1">
    <citation type="submission" date="2024-02" db="EMBL/GenBank/DDBJ databases">
        <title>Microbulbifer aestuariivivens NBRC 112533.</title>
        <authorList>
            <person name="Ichikawa N."/>
            <person name="Katano-Makiyama Y."/>
            <person name="Hidaka K."/>
        </authorList>
    </citation>
    <scope>NUCLEOTIDE SEQUENCE [LARGE SCALE GENOMIC DNA]</scope>
    <source>
        <strain evidence="1 2">NBRC 112533</strain>
    </source>
</reference>
<accession>A0ABP9WT43</accession>
<keyword evidence="2" id="KW-1185">Reference proteome</keyword>
<evidence type="ECO:0000313" key="1">
    <source>
        <dbReference type="EMBL" id="GAA5525311.1"/>
    </source>
</evidence>
<dbReference type="EMBL" id="BAABRT010000013">
    <property type="protein sequence ID" value="GAA5525311.1"/>
    <property type="molecule type" value="Genomic_DNA"/>
</dbReference>
<protein>
    <submittedName>
        <fullName evidence="1">Uncharacterized protein</fullName>
    </submittedName>
</protein>
<gene>
    <name evidence="1" type="ORF">Maes01_01877</name>
</gene>
<name>A0ABP9WT43_9GAMM</name>
<dbReference type="RefSeq" id="WP_345550909.1">
    <property type="nucleotide sequence ID" value="NZ_BAABRT010000013.1"/>
</dbReference>
<dbReference type="Proteomes" id="UP001408594">
    <property type="component" value="Unassembled WGS sequence"/>
</dbReference>
<organism evidence="1 2">
    <name type="scientific">Microbulbifer aestuariivivens</name>
    <dbReference type="NCBI Taxonomy" id="1908308"/>
    <lineage>
        <taxon>Bacteria</taxon>
        <taxon>Pseudomonadati</taxon>
        <taxon>Pseudomonadota</taxon>
        <taxon>Gammaproteobacteria</taxon>
        <taxon>Cellvibrionales</taxon>
        <taxon>Microbulbiferaceae</taxon>
        <taxon>Microbulbifer</taxon>
    </lineage>
</organism>
<comment type="caution">
    <text evidence="1">The sequence shown here is derived from an EMBL/GenBank/DDBJ whole genome shotgun (WGS) entry which is preliminary data.</text>
</comment>
<evidence type="ECO:0000313" key="2">
    <source>
        <dbReference type="Proteomes" id="UP001408594"/>
    </source>
</evidence>